<dbReference type="GO" id="GO:0019948">
    <property type="term" value="F:SUMO activating enzyme activity"/>
    <property type="evidence" value="ECO:0007669"/>
    <property type="project" value="UniProtKB-UniRule"/>
</dbReference>
<dbReference type="OrthoDB" id="10255449at2759"/>
<dbReference type="GO" id="GO:0031510">
    <property type="term" value="C:SUMO activating enzyme complex"/>
    <property type="evidence" value="ECO:0007669"/>
    <property type="project" value="UniProtKB-UniRule"/>
</dbReference>
<dbReference type="InterPro" id="IPR019572">
    <property type="entry name" value="UBA_E1_SCCH"/>
</dbReference>
<evidence type="ECO:0000313" key="20">
    <source>
        <dbReference type="EMBL" id="CAG9760606.1"/>
    </source>
</evidence>
<dbReference type="FunFam" id="3.10.290.20:FF:000008">
    <property type="entry name" value="SUMO-activating enzyme subunit"/>
    <property type="match status" value="1"/>
</dbReference>
<feature type="region of interest" description="Disordered" evidence="16">
    <location>
        <begin position="543"/>
        <end position="612"/>
    </location>
</feature>
<dbReference type="InterPro" id="IPR042449">
    <property type="entry name" value="Ub-E1_IAD_1"/>
</dbReference>
<dbReference type="PROSITE" id="PS00865">
    <property type="entry name" value="UBIQUITIN_ACTIVAT_2"/>
    <property type="match status" value="1"/>
</dbReference>
<dbReference type="Gene3D" id="3.50.50.80">
    <property type="entry name" value="Ubiquitin-activating enzyme E1, inactive adenylation domain, subdomain 1"/>
    <property type="match status" value="1"/>
</dbReference>
<feature type="binding site" evidence="13">
    <location>
        <begin position="57"/>
        <end position="60"/>
    </location>
    <ligand>
        <name>ATP</name>
        <dbReference type="ChEBI" id="CHEBI:30616"/>
    </ligand>
</feature>
<dbReference type="GO" id="GO:0005524">
    <property type="term" value="F:ATP binding"/>
    <property type="evidence" value="ECO:0007669"/>
    <property type="project" value="UniProtKB-UniRule"/>
</dbReference>
<evidence type="ECO:0000313" key="21">
    <source>
        <dbReference type="Proteomes" id="UP001152799"/>
    </source>
</evidence>
<evidence type="ECO:0000259" key="18">
    <source>
        <dbReference type="Pfam" id="PF10585"/>
    </source>
</evidence>
<comment type="similarity">
    <text evidence="3 11">Belongs to the ubiquitin-activating E1 family.</text>
</comment>
<gene>
    <name evidence="20" type="ORF">CEUTPL_LOCUS1330</name>
</gene>
<dbReference type="FunFam" id="3.50.50.80:FF:000002">
    <property type="entry name" value="SUMO-activating enzyme subunit 2"/>
    <property type="match status" value="1"/>
</dbReference>
<evidence type="ECO:0000256" key="5">
    <source>
        <dbReference type="ARBA" id="ARBA00022723"/>
    </source>
</evidence>
<evidence type="ECO:0000256" key="4">
    <source>
        <dbReference type="ARBA" id="ARBA00022679"/>
    </source>
</evidence>
<feature type="binding site" evidence="14">
    <location>
        <position position="159"/>
    </location>
    <ligand>
        <name>Zn(2+)</name>
        <dbReference type="ChEBI" id="CHEBI:29105"/>
    </ligand>
</feature>
<feature type="binding site" evidence="14">
    <location>
        <position position="432"/>
    </location>
    <ligand>
        <name>Zn(2+)</name>
        <dbReference type="ChEBI" id="CHEBI:29105"/>
    </ligand>
</feature>
<evidence type="ECO:0000256" key="11">
    <source>
        <dbReference type="PIRNR" id="PIRNR039133"/>
    </source>
</evidence>
<feature type="binding site" evidence="14">
    <location>
        <position position="162"/>
    </location>
    <ligand>
        <name>Zn(2+)</name>
        <dbReference type="ChEBI" id="CHEBI:29105"/>
    </ligand>
</feature>
<evidence type="ECO:0000256" key="14">
    <source>
        <dbReference type="PIRSR" id="PIRSR039133-3"/>
    </source>
</evidence>
<dbReference type="AlphaFoldDB" id="A0A9N9MFA0"/>
<dbReference type="Gene3D" id="3.10.290.20">
    <property type="entry name" value="Ubiquitin-like 2 activating enzyme e1b. Chain: B, domain 3"/>
    <property type="match status" value="1"/>
</dbReference>
<keyword evidence="10" id="KW-0539">Nucleus</keyword>
<evidence type="ECO:0000256" key="8">
    <source>
        <dbReference type="ARBA" id="ARBA00022833"/>
    </source>
</evidence>
<dbReference type="Proteomes" id="UP001152799">
    <property type="component" value="Chromosome 1"/>
</dbReference>
<keyword evidence="7 11" id="KW-0833">Ubl conjugation pathway</keyword>
<keyword evidence="6 11" id="KW-0547">Nucleotide-binding</keyword>
<dbReference type="EMBL" id="OU892277">
    <property type="protein sequence ID" value="CAG9760606.1"/>
    <property type="molecule type" value="Genomic_DNA"/>
</dbReference>
<feature type="compositionally biased region" description="Basic and acidic residues" evidence="16">
    <location>
        <begin position="543"/>
        <end position="564"/>
    </location>
</feature>
<dbReference type="FunFam" id="3.40.50.720:FF:000618">
    <property type="entry name" value="SUMO-activating enzyme subunit 2"/>
    <property type="match status" value="1"/>
</dbReference>
<comment type="pathway">
    <text evidence="2 11">Protein modification; protein sumoylation.</text>
</comment>
<evidence type="ECO:0000256" key="13">
    <source>
        <dbReference type="PIRSR" id="PIRSR039133-2"/>
    </source>
</evidence>
<dbReference type="InterPro" id="IPR000594">
    <property type="entry name" value="ThiF_NAD_FAD-bd"/>
</dbReference>
<feature type="active site" description="Glycyl thioester intermediate" evidence="12 15">
    <location>
        <position position="174"/>
    </location>
</feature>
<evidence type="ECO:0000256" key="7">
    <source>
        <dbReference type="ARBA" id="ARBA00022786"/>
    </source>
</evidence>
<evidence type="ECO:0000256" key="1">
    <source>
        <dbReference type="ARBA" id="ARBA00004123"/>
    </source>
</evidence>
<dbReference type="GO" id="GO:0016925">
    <property type="term" value="P:protein sumoylation"/>
    <property type="evidence" value="ECO:0007669"/>
    <property type="project" value="UniProtKB-UniRule"/>
</dbReference>
<dbReference type="InterPro" id="IPR033127">
    <property type="entry name" value="UBQ-activ_enz_E1_Cys_AS"/>
</dbReference>
<dbReference type="GO" id="GO:0046872">
    <property type="term" value="F:metal ion binding"/>
    <property type="evidence" value="ECO:0007669"/>
    <property type="project" value="UniProtKB-KW"/>
</dbReference>
<feature type="domain" description="Ubiquitin/SUMO-activating enzyme ubiquitin-like" evidence="19">
    <location>
        <begin position="441"/>
        <end position="523"/>
    </location>
</feature>
<dbReference type="PIRSF" id="PIRSF039133">
    <property type="entry name" value="SUMO_E1B"/>
    <property type="match status" value="1"/>
</dbReference>
<evidence type="ECO:0000256" key="9">
    <source>
        <dbReference type="ARBA" id="ARBA00022840"/>
    </source>
</evidence>
<keyword evidence="8 11" id="KW-0862">Zinc</keyword>
<feature type="domain" description="THIF-type NAD/FAD binding fold" evidence="17">
    <location>
        <begin position="8"/>
        <end position="429"/>
    </location>
</feature>
<dbReference type="PANTHER" id="PTHR10953:SF5">
    <property type="entry name" value="SUMO-ACTIVATING ENZYME SUBUNIT 2"/>
    <property type="match status" value="1"/>
</dbReference>
<dbReference type="GO" id="GO:0005737">
    <property type="term" value="C:cytoplasm"/>
    <property type="evidence" value="ECO:0007669"/>
    <property type="project" value="TreeGrafter"/>
</dbReference>
<evidence type="ECO:0000259" key="19">
    <source>
        <dbReference type="Pfam" id="PF14732"/>
    </source>
</evidence>
<evidence type="ECO:0000256" key="10">
    <source>
        <dbReference type="ARBA" id="ARBA00023242"/>
    </source>
</evidence>
<feature type="binding site" evidence="13">
    <location>
        <begin position="96"/>
        <end position="97"/>
    </location>
    <ligand>
        <name>ATP</name>
        <dbReference type="ChEBI" id="CHEBI:30616"/>
    </ligand>
</feature>
<organism evidence="20 21">
    <name type="scientific">Ceutorhynchus assimilis</name>
    <name type="common">cabbage seed weevil</name>
    <dbReference type="NCBI Taxonomy" id="467358"/>
    <lineage>
        <taxon>Eukaryota</taxon>
        <taxon>Metazoa</taxon>
        <taxon>Ecdysozoa</taxon>
        <taxon>Arthropoda</taxon>
        <taxon>Hexapoda</taxon>
        <taxon>Insecta</taxon>
        <taxon>Pterygota</taxon>
        <taxon>Neoptera</taxon>
        <taxon>Endopterygota</taxon>
        <taxon>Coleoptera</taxon>
        <taxon>Polyphaga</taxon>
        <taxon>Cucujiformia</taxon>
        <taxon>Curculionidae</taxon>
        <taxon>Ceutorhynchinae</taxon>
        <taxon>Ceutorhynchus</taxon>
    </lineage>
</organism>
<evidence type="ECO:0000256" key="15">
    <source>
        <dbReference type="PROSITE-ProRule" id="PRU10132"/>
    </source>
</evidence>
<keyword evidence="21" id="KW-1185">Reference proteome</keyword>
<dbReference type="InterPro" id="IPR030661">
    <property type="entry name" value="Uba2"/>
</dbReference>
<dbReference type="PANTHER" id="PTHR10953">
    <property type="entry name" value="UBIQUITIN-ACTIVATING ENZYME E1"/>
    <property type="match status" value="1"/>
</dbReference>
<feature type="binding site" evidence="13">
    <location>
        <begin position="25"/>
        <end position="30"/>
    </location>
    <ligand>
        <name>ATP</name>
        <dbReference type="ChEBI" id="CHEBI:30616"/>
    </ligand>
</feature>
<dbReference type="InterPro" id="IPR045886">
    <property type="entry name" value="ThiF/MoeB/HesA"/>
</dbReference>
<dbReference type="InterPro" id="IPR023318">
    <property type="entry name" value="Ub_act_enz_dom_a_sf"/>
</dbReference>
<name>A0A9N9MFA0_9CUCU</name>
<dbReference type="Pfam" id="PF14732">
    <property type="entry name" value="UAE_UbL"/>
    <property type="match status" value="1"/>
</dbReference>
<evidence type="ECO:0000256" key="3">
    <source>
        <dbReference type="ARBA" id="ARBA00005673"/>
    </source>
</evidence>
<evidence type="ECO:0000256" key="6">
    <source>
        <dbReference type="ARBA" id="ARBA00022741"/>
    </source>
</evidence>
<dbReference type="Pfam" id="PF10585">
    <property type="entry name" value="UBA_E1_SCCH"/>
    <property type="match status" value="1"/>
</dbReference>
<keyword evidence="5 11" id="KW-0479">Metal-binding</keyword>
<feature type="binding site" evidence="13">
    <location>
        <position position="73"/>
    </location>
    <ligand>
        <name>ATP</name>
        <dbReference type="ChEBI" id="CHEBI:30616"/>
    </ligand>
</feature>
<dbReference type="Gene3D" id="1.10.10.520">
    <property type="entry name" value="Ubiquitin activating enzymes (Uba3). Chain: B, domain 2"/>
    <property type="match status" value="1"/>
</dbReference>
<keyword evidence="9 11" id="KW-0067">ATP-binding</keyword>
<feature type="domain" description="Ubiquitin-activating enzyme SCCH" evidence="18">
    <location>
        <begin position="287"/>
        <end position="364"/>
    </location>
</feature>
<feature type="binding site" evidence="14">
    <location>
        <position position="429"/>
    </location>
    <ligand>
        <name>Zn(2+)</name>
        <dbReference type="ChEBI" id="CHEBI:29105"/>
    </ligand>
</feature>
<dbReference type="SUPFAM" id="SSF69572">
    <property type="entry name" value="Activating enzymes of the ubiquitin-like proteins"/>
    <property type="match status" value="1"/>
</dbReference>
<dbReference type="Pfam" id="PF00899">
    <property type="entry name" value="ThiF"/>
    <property type="match status" value="1"/>
</dbReference>
<sequence>MTSVPDSIDPRAREMIPKCKILVIGAGGIGCEVLKNLALSGFKDIEIIDLDTIDVSNLNRQFLFRKEHVGKPKAIVARESILAHSPDIQIKAYHDSILSSDYGLNFFRKFNLVLNALDNRTARNHVNRLCLAADLPLIESGTAGYSGQVEFIKKGITQCYECQPKATEKTFPGCTIRNTPSEPVHCIVWSKHLFNQLFGEEDPDQDVSPDMEDPEAKVEGQISETDTGNVKRLSTREWIKEIDYDPEKLFNKFFFDDINYLLKMANLWKTRTAPKPLLYKDAEKMTKQEKVQDNVTIREMQLLPIAEYVQMFRDSVATLKQQLDNKNHLVWDKDDNIAVDFVAACTNIRAQIFSIEPKSRFDIKSIAGNIIPAIATANAITAGLVVLFAFRLLVEQYEKCNFVYLRPKSIHSRNILAADTTLPKANPNCYVCSPEPFVNVFVTVEKMTVLEFESEVLKKHLNMIAPDVVLDGKGVVVISSEEGETEVNNSKSLSELGIVDGSILKCDDFVQNYSLTVAINQYNPLEKDDPIFKVVANPEDLKAKEEEVKNSKEDTTSVPEKDPVKVGISQIDINSEDPQEGPSCKKRKIEYAEAEDSDDDLTEVPVTIPMSP</sequence>
<comment type="subcellular location">
    <subcellularLocation>
        <location evidence="1">Nucleus</location>
    </subcellularLocation>
</comment>
<comment type="subunit">
    <text evidence="11">Heterodimer.</text>
</comment>
<keyword evidence="4" id="KW-0808">Transferase</keyword>
<dbReference type="GO" id="GO:0016740">
    <property type="term" value="F:transferase activity"/>
    <property type="evidence" value="ECO:0007669"/>
    <property type="project" value="UniProtKB-KW"/>
</dbReference>
<protein>
    <recommendedName>
        <fullName evidence="11">SUMO-activating enzyme subunit</fullName>
    </recommendedName>
</protein>
<evidence type="ECO:0000256" key="2">
    <source>
        <dbReference type="ARBA" id="ARBA00004718"/>
    </source>
</evidence>
<evidence type="ECO:0000259" key="17">
    <source>
        <dbReference type="Pfam" id="PF00899"/>
    </source>
</evidence>
<proteinExistence type="inferred from homology"/>
<feature type="binding site" evidence="13">
    <location>
        <position position="49"/>
    </location>
    <ligand>
        <name>ATP</name>
        <dbReference type="ChEBI" id="CHEBI:30616"/>
    </ligand>
</feature>
<dbReference type="InterPro" id="IPR035985">
    <property type="entry name" value="Ubiquitin-activating_enz"/>
</dbReference>
<evidence type="ECO:0000256" key="16">
    <source>
        <dbReference type="SAM" id="MobiDB-lite"/>
    </source>
</evidence>
<feature type="binding site" evidence="13">
    <location>
        <begin position="118"/>
        <end position="123"/>
    </location>
    <ligand>
        <name>ATP</name>
        <dbReference type="ChEBI" id="CHEBI:30616"/>
    </ligand>
</feature>
<dbReference type="InterPro" id="IPR028077">
    <property type="entry name" value="UAE_UbL_dom"/>
</dbReference>
<accession>A0A9N9MFA0</accession>
<feature type="compositionally biased region" description="Acidic residues" evidence="16">
    <location>
        <begin position="592"/>
        <end position="602"/>
    </location>
</feature>
<reference evidence="20" key="1">
    <citation type="submission" date="2022-01" db="EMBL/GenBank/DDBJ databases">
        <authorList>
            <person name="King R."/>
        </authorList>
    </citation>
    <scope>NUCLEOTIDE SEQUENCE</scope>
</reference>
<evidence type="ECO:0000256" key="12">
    <source>
        <dbReference type="PIRSR" id="PIRSR039133-1"/>
    </source>
</evidence>